<evidence type="ECO:0000256" key="5">
    <source>
        <dbReference type="ARBA" id="ARBA00022597"/>
    </source>
</evidence>
<comment type="caution">
    <text evidence="13">The sequence shown here is derived from an EMBL/GenBank/DDBJ whole genome shotgun (WGS) entry which is preliminary data.</text>
</comment>
<dbReference type="GO" id="GO:0042956">
    <property type="term" value="P:maltodextrin transmembrane transport"/>
    <property type="evidence" value="ECO:0007669"/>
    <property type="project" value="TreeGrafter"/>
</dbReference>
<dbReference type="Pfam" id="PF00528">
    <property type="entry name" value="BPD_transp_1"/>
    <property type="match status" value="1"/>
</dbReference>
<evidence type="ECO:0000313" key="13">
    <source>
        <dbReference type="EMBL" id="MCC2032751.1"/>
    </source>
</evidence>
<accession>A0A9X1LW38</accession>
<keyword evidence="5 10" id="KW-0762">Sugar transport</keyword>
<feature type="domain" description="ABC transmembrane type-1" evidence="12">
    <location>
        <begin position="307"/>
        <end position="529"/>
    </location>
</feature>
<dbReference type="PANTHER" id="PTHR47314:SF1">
    <property type="entry name" value="MALTOSE_MALTODEXTRIN TRANSPORT SYSTEM PERMEASE PROTEIN MALF"/>
    <property type="match status" value="1"/>
</dbReference>
<dbReference type="EMBL" id="JAGTTN010000003">
    <property type="protein sequence ID" value="MCC2032751.1"/>
    <property type="molecule type" value="Genomic_DNA"/>
</dbReference>
<keyword evidence="4 10" id="KW-1003">Cell membrane</keyword>
<evidence type="ECO:0000259" key="12">
    <source>
        <dbReference type="PROSITE" id="PS50928"/>
    </source>
</evidence>
<evidence type="ECO:0000256" key="4">
    <source>
        <dbReference type="ARBA" id="ARBA00022475"/>
    </source>
</evidence>
<reference evidence="13" key="1">
    <citation type="submission" date="2021-04" db="EMBL/GenBank/DDBJ databases">
        <title>Microbacterium tenobrionis sp. nov. and Microbacterium allomyrinae sp. nov., isolated from larvae of Tenobrio molitor and Allomyrina dichotoma, respectively.</title>
        <authorList>
            <person name="Lee S.D."/>
        </authorList>
    </citation>
    <scope>NUCLEOTIDE SEQUENCE</scope>
    <source>
        <strain evidence="13">BWT-G7</strain>
    </source>
</reference>
<dbReference type="Proteomes" id="UP001139354">
    <property type="component" value="Unassembled WGS sequence"/>
</dbReference>
<evidence type="ECO:0000256" key="2">
    <source>
        <dbReference type="ARBA" id="ARBA00009047"/>
    </source>
</evidence>
<evidence type="ECO:0000256" key="7">
    <source>
        <dbReference type="ARBA" id="ARBA00022989"/>
    </source>
</evidence>
<feature type="transmembrane region" description="Helical" evidence="9">
    <location>
        <begin position="91"/>
        <end position="115"/>
    </location>
</feature>
<feature type="region of interest" description="Disordered" evidence="11">
    <location>
        <begin position="1"/>
        <end position="29"/>
    </location>
</feature>
<dbReference type="RefSeq" id="WP_229384707.1">
    <property type="nucleotide sequence ID" value="NZ_JAGTTN010000003.1"/>
</dbReference>
<dbReference type="PROSITE" id="PS50928">
    <property type="entry name" value="ABC_TM1"/>
    <property type="match status" value="1"/>
</dbReference>
<evidence type="ECO:0000256" key="6">
    <source>
        <dbReference type="ARBA" id="ARBA00022692"/>
    </source>
</evidence>
<evidence type="ECO:0000256" key="9">
    <source>
        <dbReference type="RuleBase" id="RU363032"/>
    </source>
</evidence>
<evidence type="ECO:0000256" key="1">
    <source>
        <dbReference type="ARBA" id="ARBA00004651"/>
    </source>
</evidence>
<dbReference type="GO" id="GO:1990060">
    <property type="term" value="C:maltose transport complex"/>
    <property type="evidence" value="ECO:0007669"/>
    <property type="project" value="TreeGrafter"/>
</dbReference>
<feature type="transmembrane region" description="Helical" evidence="9">
    <location>
        <begin position="508"/>
        <end position="530"/>
    </location>
</feature>
<dbReference type="InterPro" id="IPR032550">
    <property type="entry name" value="TM_PBP2_N"/>
</dbReference>
<name>A0A9X1LW38_9MICO</name>
<dbReference type="Gene3D" id="1.10.3720.10">
    <property type="entry name" value="MetI-like"/>
    <property type="match status" value="1"/>
</dbReference>
<feature type="transmembrane region" description="Helical" evidence="9">
    <location>
        <begin position="343"/>
        <end position="362"/>
    </location>
</feature>
<dbReference type="Gene3D" id="1.20.58.370">
    <property type="entry name" value="MalF N-terminal region-like"/>
    <property type="match status" value="1"/>
</dbReference>
<keyword evidence="14" id="KW-1185">Reference proteome</keyword>
<keyword evidence="8 9" id="KW-0472">Membrane</keyword>
<dbReference type="AlphaFoldDB" id="A0A9X1LW38"/>
<dbReference type="GO" id="GO:0015423">
    <property type="term" value="F:ABC-type maltose transporter activity"/>
    <property type="evidence" value="ECO:0007669"/>
    <property type="project" value="TreeGrafter"/>
</dbReference>
<feature type="transmembrane region" description="Helical" evidence="9">
    <location>
        <begin position="394"/>
        <end position="416"/>
    </location>
</feature>
<dbReference type="CDD" id="cd06261">
    <property type="entry name" value="TM_PBP2"/>
    <property type="match status" value="1"/>
</dbReference>
<keyword evidence="7 9" id="KW-1133">Transmembrane helix</keyword>
<dbReference type="Pfam" id="PF16296">
    <property type="entry name" value="TM_PBP2_N"/>
    <property type="match status" value="1"/>
</dbReference>
<feature type="transmembrane region" description="Helical" evidence="9">
    <location>
        <begin position="36"/>
        <end position="58"/>
    </location>
</feature>
<keyword evidence="6 9" id="KW-0812">Transmembrane</keyword>
<dbReference type="InterPro" id="IPR035906">
    <property type="entry name" value="MetI-like_sf"/>
</dbReference>
<feature type="transmembrane region" description="Helical" evidence="9">
    <location>
        <begin position="64"/>
        <end position="82"/>
    </location>
</feature>
<proteinExistence type="inferred from homology"/>
<evidence type="ECO:0000313" key="14">
    <source>
        <dbReference type="Proteomes" id="UP001139354"/>
    </source>
</evidence>
<evidence type="ECO:0000256" key="11">
    <source>
        <dbReference type="SAM" id="MobiDB-lite"/>
    </source>
</evidence>
<feature type="transmembrane region" description="Helical" evidence="9">
    <location>
        <begin position="306"/>
        <end position="331"/>
    </location>
</feature>
<sequence length="540" mass="58385">MHTTIERKPEPDSSTTATAPTEKPPRRVSGPASVRVVLVKVVGLGLLDALVLYAVFVLALHGDAILAVAVTVAAILVNWVYLRRGWLPAKYLIPGTIFLVVFQMYAIVYSGYIAFTNYGDGHIGSKDAAIEVLIDKSLTRVPESPAYGMVVVERLGQLAFLVTGPDGEAAIGGDERPLEAAPDAEFEAGKAVALDGYTTLGFSEMIADQETIAAMSVPLTADPNDGALRTPDGSQAFVYSATMQYDPEADAFIDTATGTRYEDTGEGAFIAPNGDELMPGWKIDVGFENFVRAFTEDSIREPLVAVVLWTLVFAGFTVAATFAAGVFLALILDDWRLRFRRTFRVLVILPYAFPVFLSAIIWSGMLNPQFGFINQVLLGGAQIPWLTDPVLAKVSILMVSLWLGYPYMFLVATGALQSIPHELVEAARVDGAGPWAVFRRIKLPLLMVSMAPLLIASFAFNFNNFNLIYMLTGGGPQDINTDLNVGATDILITLVYKVAFGETGGRDFGLASAFSIIIFVLVAIISLVSFRQTKALEELN</sequence>
<feature type="compositionally biased region" description="Basic and acidic residues" evidence="11">
    <location>
        <begin position="1"/>
        <end position="11"/>
    </location>
</feature>
<comment type="function">
    <text evidence="10">Part of the ABC transporter complex MalEFGK involved in maltose/maltodextrin import. Probably responsible for the translocation of the substrate across the membrane.</text>
</comment>
<gene>
    <name evidence="13" type="ORF">KEC57_11225</name>
</gene>
<dbReference type="SUPFAM" id="SSF161098">
    <property type="entry name" value="MetI-like"/>
    <property type="match status" value="1"/>
</dbReference>
<evidence type="ECO:0000256" key="3">
    <source>
        <dbReference type="ARBA" id="ARBA00022448"/>
    </source>
</evidence>
<protein>
    <recommendedName>
        <fullName evidence="10">Maltose/maltodextrin transport system permease protein</fullName>
    </recommendedName>
</protein>
<dbReference type="PANTHER" id="PTHR47314">
    <property type="entry name" value="MALTOSE/MALTODEXTRIN TRANSPORT SYSTEM PERMEASE PROTEIN MALF"/>
    <property type="match status" value="1"/>
</dbReference>
<dbReference type="InterPro" id="IPR000515">
    <property type="entry name" value="MetI-like"/>
</dbReference>
<evidence type="ECO:0000256" key="8">
    <source>
        <dbReference type="ARBA" id="ARBA00023136"/>
    </source>
</evidence>
<organism evidence="13 14">
    <name type="scientific">Microbacterium allomyrinae</name>
    <dbReference type="NCBI Taxonomy" id="2830666"/>
    <lineage>
        <taxon>Bacteria</taxon>
        <taxon>Bacillati</taxon>
        <taxon>Actinomycetota</taxon>
        <taxon>Actinomycetes</taxon>
        <taxon>Micrococcales</taxon>
        <taxon>Microbacteriaceae</taxon>
        <taxon>Microbacterium</taxon>
    </lineage>
</organism>
<dbReference type="InterPro" id="IPR035277">
    <property type="entry name" value="MalF_N"/>
</dbReference>
<evidence type="ECO:0000256" key="10">
    <source>
        <dbReference type="RuleBase" id="RU367050"/>
    </source>
</evidence>
<comment type="similarity">
    <text evidence="2 10">Belongs to the binding-protein-dependent transport system permease family. MalFG subfamily.</text>
</comment>
<keyword evidence="3 9" id="KW-0813">Transport</keyword>
<feature type="transmembrane region" description="Helical" evidence="9">
    <location>
        <begin position="443"/>
        <end position="462"/>
    </location>
</feature>
<comment type="subcellular location">
    <subcellularLocation>
        <location evidence="1 9">Cell membrane</location>
        <topology evidence="1 9">Multi-pass membrane protein</topology>
    </subcellularLocation>
</comment>
<dbReference type="SUPFAM" id="SSF160964">
    <property type="entry name" value="MalF N-terminal region-like"/>
    <property type="match status" value="1"/>
</dbReference>